<feature type="compositionally biased region" description="Basic and acidic residues" evidence="2">
    <location>
        <begin position="293"/>
        <end position="312"/>
    </location>
</feature>
<feature type="region of interest" description="Disordered" evidence="2">
    <location>
        <begin position="445"/>
        <end position="477"/>
    </location>
</feature>
<feature type="coiled-coil region" evidence="1">
    <location>
        <begin position="611"/>
        <end position="648"/>
    </location>
</feature>
<evidence type="ECO:0000256" key="1">
    <source>
        <dbReference type="SAM" id="Coils"/>
    </source>
</evidence>
<dbReference type="EMBL" id="CALNXI010001011">
    <property type="protein sequence ID" value="CAH3151387.1"/>
    <property type="molecule type" value="Genomic_DNA"/>
</dbReference>
<evidence type="ECO:0000256" key="2">
    <source>
        <dbReference type="SAM" id="MobiDB-lite"/>
    </source>
</evidence>
<feature type="compositionally biased region" description="Acidic residues" evidence="2">
    <location>
        <begin position="276"/>
        <end position="290"/>
    </location>
</feature>
<feature type="region of interest" description="Disordered" evidence="2">
    <location>
        <begin position="579"/>
        <end position="602"/>
    </location>
</feature>
<organism evidence="3 4">
    <name type="scientific">Porites evermanni</name>
    <dbReference type="NCBI Taxonomy" id="104178"/>
    <lineage>
        <taxon>Eukaryota</taxon>
        <taxon>Metazoa</taxon>
        <taxon>Cnidaria</taxon>
        <taxon>Anthozoa</taxon>
        <taxon>Hexacorallia</taxon>
        <taxon>Scleractinia</taxon>
        <taxon>Fungiina</taxon>
        <taxon>Poritidae</taxon>
        <taxon>Porites</taxon>
    </lineage>
</organism>
<proteinExistence type="predicted"/>
<keyword evidence="4" id="KW-1185">Reference proteome</keyword>
<reference evidence="3 4" key="1">
    <citation type="submission" date="2022-05" db="EMBL/GenBank/DDBJ databases">
        <authorList>
            <consortium name="Genoscope - CEA"/>
            <person name="William W."/>
        </authorList>
    </citation>
    <scope>NUCLEOTIDE SEQUENCE [LARGE SCALE GENOMIC DNA]</scope>
</reference>
<name>A0ABN8PXE9_9CNID</name>
<feature type="compositionally biased region" description="Basic and acidic residues" evidence="2">
    <location>
        <begin position="200"/>
        <end position="217"/>
    </location>
</feature>
<evidence type="ECO:0000313" key="3">
    <source>
        <dbReference type="EMBL" id="CAH3151387.1"/>
    </source>
</evidence>
<accession>A0ABN8PXE9</accession>
<feature type="compositionally biased region" description="Polar residues" evidence="2">
    <location>
        <begin position="153"/>
        <end position="187"/>
    </location>
</feature>
<comment type="caution">
    <text evidence="3">The sequence shown here is derived from an EMBL/GenBank/DDBJ whole genome shotgun (WGS) entry which is preliminary data.</text>
</comment>
<protein>
    <submittedName>
        <fullName evidence="3">Uncharacterized protein</fullName>
    </submittedName>
</protein>
<dbReference type="Proteomes" id="UP001159427">
    <property type="component" value="Unassembled WGS sequence"/>
</dbReference>
<feature type="compositionally biased region" description="Basic and acidic residues" evidence="2">
    <location>
        <begin position="252"/>
        <end position="269"/>
    </location>
</feature>
<keyword evidence="1" id="KW-0175">Coiled coil</keyword>
<evidence type="ECO:0000313" key="4">
    <source>
        <dbReference type="Proteomes" id="UP001159427"/>
    </source>
</evidence>
<sequence length="751" mass="84965">MSRGISGGRQSIHNNRLLSVSQDSQDYSWKPNTLNPGNEVVFIIDILPPYPHSVHANKKHRCSFNHVSSPRVSTPFTANEANCERTRKRATRHSPAHLNNLKVFPSISCSQTVVYHVLDTFIRENMLRRFFSFRRPKLDEKETVDELEKENIAPNSQTNPLAISKTTVGEGKTNSTGTAELDTTTNTESKDCTKNQNPLDKPDNKTVEDELSQKEKGISNTELQKRTSTLSDTESDVNECEKLKNDVSSVLKETDSCESTKDEESDRCESTISADDKDESGIEQDFEPTGDEPAIKLKPNDYNNEPRIKNECPDNSITENVSTELNNDLESSAKTTESLPSPLVPINLKSHLKRNDKIKSPNRNFNLVSGNMEHIYKSCKSSPEKCASFTPLANTNKPYTSPYRTQYSRRPLATTPAWQHRRSKAPEMFGDIVIKDRFKARTQFPSPSRKGILKHPNGSRLASNGVKHATATKKSKLSPPKGRLSYISTIVVITKGYGVRATTIESQNACAPALCFAFNFVRNKAKSVSGLLTRCLKRENAIIKQYHTVFLESSVILYNKPHFIPYLLVLWVQFHAGKRNSTSSDSGLSDEEGSSGEEQKRMPVKKIFSNQQALRKKIDDLNGMLKTMEQQKAELQTVLRIIEEWSEDLRSVERTKLGVPYIRAVKQTLAKQRVALSRKKSDFNRRLTKLKEAEVPFNEEFGNLIQQLRKEVTYVVRDQRKYSVRRVENIRQLQGRVIGTCNAILAVYYEG</sequence>
<feature type="region of interest" description="Disordered" evidence="2">
    <location>
        <begin position="145"/>
        <end position="319"/>
    </location>
</feature>
<feature type="compositionally biased region" description="Polar residues" evidence="2">
    <location>
        <begin position="218"/>
        <end position="232"/>
    </location>
</feature>
<gene>
    <name evidence="3" type="ORF">PEVE_00000425</name>
</gene>